<name>A0AAE3J4Y0_9FIRM</name>
<dbReference type="SUPFAM" id="SSF46689">
    <property type="entry name" value="Homeodomain-like"/>
    <property type="match status" value="2"/>
</dbReference>
<keyword evidence="2" id="KW-0238">DNA-binding</keyword>
<gene>
    <name evidence="5" type="ORF">LKD71_02250</name>
</gene>
<feature type="domain" description="HTH araC/xylS-type" evidence="4">
    <location>
        <begin position="190"/>
        <end position="288"/>
    </location>
</feature>
<reference evidence="5 6" key="1">
    <citation type="submission" date="2021-10" db="EMBL/GenBank/DDBJ databases">
        <title>Anaerobic single-cell dispensing facilitates the cultivation of human gut bacteria.</title>
        <authorList>
            <person name="Afrizal A."/>
        </authorList>
    </citation>
    <scope>NUCLEOTIDE SEQUENCE [LARGE SCALE GENOMIC DNA]</scope>
    <source>
        <strain evidence="5 6">CLA-AA-H277</strain>
    </source>
</reference>
<keyword evidence="6" id="KW-1185">Reference proteome</keyword>
<dbReference type="InterPro" id="IPR009057">
    <property type="entry name" value="Homeodomain-like_sf"/>
</dbReference>
<dbReference type="GO" id="GO:0003700">
    <property type="term" value="F:DNA-binding transcription factor activity"/>
    <property type="evidence" value="ECO:0007669"/>
    <property type="project" value="InterPro"/>
</dbReference>
<evidence type="ECO:0000256" key="2">
    <source>
        <dbReference type="ARBA" id="ARBA00023125"/>
    </source>
</evidence>
<evidence type="ECO:0000313" key="5">
    <source>
        <dbReference type="EMBL" id="MCC2188654.1"/>
    </source>
</evidence>
<dbReference type="GO" id="GO:0043565">
    <property type="term" value="F:sequence-specific DNA binding"/>
    <property type="evidence" value="ECO:0007669"/>
    <property type="project" value="InterPro"/>
</dbReference>
<keyword evidence="1" id="KW-0805">Transcription regulation</keyword>
<dbReference type="Proteomes" id="UP001197875">
    <property type="component" value="Unassembled WGS sequence"/>
</dbReference>
<dbReference type="PROSITE" id="PS01124">
    <property type="entry name" value="HTH_ARAC_FAMILY_2"/>
    <property type="match status" value="1"/>
</dbReference>
<keyword evidence="3" id="KW-0804">Transcription</keyword>
<accession>A0AAE3J4Y0</accession>
<dbReference type="PANTHER" id="PTHR43280">
    <property type="entry name" value="ARAC-FAMILY TRANSCRIPTIONAL REGULATOR"/>
    <property type="match status" value="1"/>
</dbReference>
<dbReference type="InterPro" id="IPR018060">
    <property type="entry name" value="HTH_AraC"/>
</dbReference>
<organism evidence="5 6">
    <name type="scientific">Fusicatenibacter faecihominis</name>
    <dbReference type="NCBI Taxonomy" id="2881276"/>
    <lineage>
        <taxon>Bacteria</taxon>
        <taxon>Bacillati</taxon>
        <taxon>Bacillota</taxon>
        <taxon>Clostridia</taxon>
        <taxon>Lachnospirales</taxon>
        <taxon>Lachnospiraceae</taxon>
        <taxon>Fusicatenibacter</taxon>
    </lineage>
</organism>
<dbReference type="PANTHER" id="PTHR43280:SF2">
    <property type="entry name" value="HTH-TYPE TRANSCRIPTIONAL REGULATOR EXSA"/>
    <property type="match status" value="1"/>
</dbReference>
<evidence type="ECO:0000259" key="4">
    <source>
        <dbReference type="PROSITE" id="PS01124"/>
    </source>
</evidence>
<dbReference type="PROSITE" id="PS00041">
    <property type="entry name" value="HTH_ARAC_FAMILY_1"/>
    <property type="match status" value="1"/>
</dbReference>
<dbReference type="SMART" id="SM00342">
    <property type="entry name" value="HTH_ARAC"/>
    <property type="match status" value="1"/>
</dbReference>
<proteinExistence type="predicted"/>
<dbReference type="EMBL" id="JAJEPR010000003">
    <property type="protein sequence ID" value="MCC2188654.1"/>
    <property type="molecule type" value="Genomic_DNA"/>
</dbReference>
<dbReference type="Gene3D" id="1.10.10.60">
    <property type="entry name" value="Homeodomain-like"/>
    <property type="match status" value="2"/>
</dbReference>
<dbReference type="RefSeq" id="WP_227614180.1">
    <property type="nucleotide sequence ID" value="NZ_JAJEPR010000003.1"/>
</dbReference>
<evidence type="ECO:0000256" key="1">
    <source>
        <dbReference type="ARBA" id="ARBA00023015"/>
    </source>
</evidence>
<evidence type="ECO:0000313" key="6">
    <source>
        <dbReference type="Proteomes" id="UP001197875"/>
    </source>
</evidence>
<evidence type="ECO:0000256" key="3">
    <source>
        <dbReference type="ARBA" id="ARBA00023163"/>
    </source>
</evidence>
<dbReference type="InterPro" id="IPR018062">
    <property type="entry name" value="HTH_AraC-typ_CS"/>
</dbReference>
<dbReference type="Pfam" id="PF12833">
    <property type="entry name" value="HTH_18"/>
    <property type="match status" value="1"/>
</dbReference>
<sequence length="291" mass="33392">MKQPPETLKEPRKHGNMEFPCAFYNSIRTITSVSHHWHEEMEILYIEGSGYSVEVDTYDVTTEEPSFYFLNQEQLHSVELSADCLEYAMLFRPDMLSFSSYDLTQQQLLLPLLGQKLLFPSRIPLASPAGQELKTSLLLLLKSAPAPSAVSLLHAKAVLLETIAILSSHELFLSSESGSGRDSQRILTIKRLLSYIHENYTHRIYLHELADLAGMDPQYLCRFFKRSLGKTLTEYINSLRIEKACQSLRDTDDKILDICYDCGFQNMGHFISCFKRLTRKTPSSYRESLKF</sequence>
<comment type="caution">
    <text evidence="5">The sequence shown here is derived from an EMBL/GenBank/DDBJ whole genome shotgun (WGS) entry which is preliminary data.</text>
</comment>
<protein>
    <submittedName>
        <fullName evidence="5">AraC family transcriptional regulator</fullName>
    </submittedName>
</protein>
<dbReference type="AlphaFoldDB" id="A0AAE3J4Y0"/>